<gene>
    <name evidence="1" type="ORF">JFN87_03775</name>
</gene>
<dbReference type="EMBL" id="JAGIQL010000008">
    <property type="protein sequence ID" value="MBP0456622.1"/>
    <property type="molecule type" value="Genomic_DNA"/>
</dbReference>
<accession>A0A940RT97</accession>
<keyword evidence="2" id="KW-1185">Reference proteome</keyword>
<proteinExistence type="predicted"/>
<comment type="caution">
    <text evidence="1">The sequence shown here is derived from an EMBL/GenBank/DDBJ whole genome shotgun (WGS) entry which is preliminary data.</text>
</comment>
<name>A0A940RT97_9ACTN</name>
<dbReference type="Proteomes" id="UP000670475">
    <property type="component" value="Unassembled WGS sequence"/>
</dbReference>
<evidence type="ECO:0000313" key="1">
    <source>
        <dbReference type="EMBL" id="MBP0456622.1"/>
    </source>
</evidence>
<dbReference type="AlphaFoldDB" id="A0A940RT97"/>
<protein>
    <submittedName>
        <fullName evidence="1">Uncharacterized protein</fullName>
    </submittedName>
</protein>
<sequence length="77" mass="8732">MTDNFTTRAHDEGARRGGEAVETYAYSGHTASGQSWRSSPGENLTRLLADLLHWADDTQRDFDRALERARKLHDTEL</sequence>
<reference evidence="1" key="1">
    <citation type="submission" date="2021-03" db="EMBL/GenBank/DDBJ databases">
        <title>Whole genome sequence of Streptomyces bomunensis MMS17-BM035.</title>
        <authorList>
            <person name="Lee J.H."/>
        </authorList>
    </citation>
    <scope>NUCLEOTIDE SEQUENCE</scope>
    <source>
        <strain evidence="1">MMS17-BM035</strain>
    </source>
</reference>
<organism evidence="1 2">
    <name type="scientific">Streptomyces montanisoli</name>
    <dbReference type="NCBI Taxonomy" id="2798581"/>
    <lineage>
        <taxon>Bacteria</taxon>
        <taxon>Bacillati</taxon>
        <taxon>Actinomycetota</taxon>
        <taxon>Actinomycetes</taxon>
        <taxon>Kitasatosporales</taxon>
        <taxon>Streptomycetaceae</taxon>
        <taxon>Streptomyces</taxon>
    </lineage>
</organism>
<evidence type="ECO:0000313" key="2">
    <source>
        <dbReference type="Proteomes" id="UP000670475"/>
    </source>
</evidence>
<dbReference type="RefSeq" id="WP_030911194.1">
    <property type="nucleotide sequence ID" value="NZ_JAGIQL010000008.1"/>
</dbReference>